<evidence type="ECO:0000313" key="7">
    <source>
        <dbReference type="EMBL" id="KRL01306.1"/>
    </source>
</evidence>
<dbReference type="PANTHER" id="PTHR43026">
    <property type="entry name" value="2-HYDROXYACID DEHYDROGENASE HOMOLOG 1-RELATED"/>
    <property type="match status" value="1"/>
</dbReference>
<evidence type="ECO:0000256" key="4">
    <source>
        <dbReference type="RuleBase" id="RU003719"/>
    </source>
</evidence>
<dbReference type="Pfam" id="PF02826">
    <property type="entry name" value="2-Hacid_dh_C"/>
    <property type="match status" value="1"/>
</dbReference>
<dbReference type="CDD" id="cd12186">
    <property type="entry name" value="LDH"/>
    <property type="match status" value="1"/>
</dbReference>
<dbReference type="GO" id="GO:0051287">
    <property type="term" value="F:NAD binding"/>
    <property type="evidence" value="ECO:0007669"/>
    <property type="project" value="InterPro"/>
</dbReference>
<dbReference type="OrthoDB" id="9805416at2"/>
<evidence type="ECO:0000259" key="5">
    <source>
        <dbReference type="Pfam" id="PF00389"/>
    </source>
</evidence>
<dbReference type="STRING" id="1423731.FC81_GL001448"/>
<name>A0A0R1M941_9LACO</name>
<keyword evidence="8" id="KW-1185">Reference proteome</keyword>
<evidence type="ECO:0000256" key="3">
    <source>
        <dbReference type="ARBA" id="ARBA00023027"/>
    </source>
</evidence>
<dbReference type="InterPro" id="IPR029753">
    <property type="entry name" value="D-isomer_DH_CS"/>
</dbReference>
<comment type="similarity">
    <text evidence="1 4">Belongs to the D-isomer specific 2-hydroxyacid dehydrogenase family.</text>
</comment>
<dbReference type="InterPro" id="IPR006139">
    <property type="entry name" value="D-isomer_2_OHA_DH_cat_dom"/>
</dbReference>
<dbReference type="Gene3D" id="3.40.50.720">
    <property type="entry name" value="NAD(P)-binding Rossmann-like Domain"/>
    <property type="match status" value="2"/>
</dbReference>
<dbReference type="RefSeq" id="WP_057744666.1">
    <property type="nucleotide sequence ID" value="NZ_AZEF01000027.1"/>
</dbReference>
<comment type="caution">
    <text evidence="7">The sequence shown here is derived from an EMBL/GenBank/DDBJ whole genome shotgun (WGS) entry which is preliminary data.</text>
</comment>
<evidence type="ECO:0000259" key="6">
    <source>
        <dbReference type="Pfam" id="PF02826"/>
    </source>
</evidence>
<dbReference type="AlphaFoldDB" id="A0A0R1M941"/>
<dbReference type="SUPFAM" id="SSF51735">
    <property type="entry name" value="NAD(P)-binding Rossmann-fold domains"/>
    <property type="match status" value="1"/>
</dbReference>
<evidence type="ECO:0000313" key="8">
    <source>
        <dbReference type="Proteomes" id="UP000051621"/>
    </source>
</evidence>
<reference evidence="7 8" key="1">
    <citation type="journal article" date="2015" name="Genome Announc.">
        <title>Expanding the biotechnology potential of lactobacilli through comparative genomics of 213 strains and associated genera.</title>
        <authorList>
            <person name="Sun Z."/>
            <person name="Harris H.M."/>
            <person name="McCann A."/>
            <person name="Guo C."/>
            <person name="Argimon S."/>
            <person name="Zhang W."/>
            <person name="Yang X."/>
            <person name="Jeffery I.B."/>
            <person name="Cooney J.C."/>
            <person name="Kagawa T.F."/>
            <person name="Liu W."/>
            <person name="Song Y."/>
            <person name="Salvetti E."/>
            <person name="Wrobel A."/>
            <person name="Rasinkangas P."/>
            <person name="Parkhill J."/>
            <person name="Rea M.C."/>
            <person name="O'Sullivan O."/>
            <person name="Ritari J."/>
            <person name="Douillard F.P."/>
            <person name="Paul Ross R."/>
            <person name="Yang R."/>
            <person name="Briner A.E."/>
            <person name="Felis G.E."/>
            <person name="de Vos W.M."/>
            <person name="Barrangou R."/>
            <person name="Klaenhammer T.R."/>
            <person name="Caufield P.W."/>
            <person name="Cui Y."/>
            <person name="Zhang H."/>
            <person name="O'Toole P.W."/>
        </authorList>
    </citation>
    <scope>NUCLEOTIDE SEQUENCE [LARGE SCALE GENOMIC DNA]</scope>
    <source>
        <strain evidence="7 8">DSM 19910</strain>
    </source>
</reference>
<gene>
    <name evidence="7" type="ORF">FC81_GL001448</name>
</gene>
<dbReference type="GO" id="GO:0008720">
    <property type="term" value="F:D-lactate dehydrogenase (NAD+) activity"/>
    <property type="evidence" value="ECO:0007669"/>
    <property type="project" value="TreeGrafter"/>
</dbReference>
<accession>A0A0R1M941</accession>
<dbReference type="InterPro" id="IPR006140">
    <property type="entry name" value="D-isomer_DH_NAD-bd"/>
</dbReference>
<keyword evidence="2 4" id="KW-0560">Oxidoreductase</keyword>
<sequence length="329" mass="36698">MKFIAFNVREDELPYFKAWEKENGIQVDTVHEALTTDSLDQLAGYDGVLGLQTGTYPQKMFNKLKENNIKVFSIRNVGVDNLDLEEAKQNEIKVTNVPAYSPNAIAEFSVTQLMQLLRNTTVFRRKVVEHDFRWAPFVGKELRSLTVGVIGTGRIGRAAINIYRGFGAKVIAYDVYPNPALDREGIYVSSYDELFAQADVITMHMPATPADHHLINAASIAKMKKGVYIINTARGSLINTADLITAVKNGQVAGAALDTYENESTLFNHDWRNKEIKDETFNELLQLDNVLVTPHVAFYTEIAVQNMVYIALNSAKAVCETGTAETLIN</sequence>
<dbReference type="SUPFAM" id="SSF52283">
    <property type="entry name" value="Formate/glycerate dehydrogenase catalytic domain-like"/>
    <property type="match status" value="1"/>
</dbReference>
<dbReference type="EMBL" id="AZEF01000027">
    <property type="protein sequence ID" value="KRL01306.1"/>
    <property type="molecule type" value="Genomic_DNA"/>
</dbReference>
<dbReference type="PROSITE" id="PS00671">
    <property type="entry name" value="D_2_HYDROXYACID_DH_3"/>
    <property type="match status" value="1"/>
</dbReference>
<dbReference type="Proteomes" id="UP000051621">
    <property type="component" value="Unassembled WGS sequence"/>
</dbReference>
<dbReference type="PATRIC" id="fig|1423731.3.peg.1487"/>
<organism evidence="7 8">
    <name type="scientific">Liquorilactobacillus capillatus DSM 19910</name>
    <dbReference type="NCBI Taxonomy" id="1423731"/>
    <lineage>
        <taxon>Bacteria</taxon>
        <taxon>Bacillati</taxon>
        <taxon>Bacillota</taxon>
        <taxon>Bacilli</taxon>
        <taxon>Lactobacillales</taxon>
        <taxon>Lactobacillaceae</taxon>
        <taxon>Liquorilactobacillus</taxon>
    </lineage>
</organism>
<dbReference type="PANTHER" id="PTHR43026:SF1">
    <property type="entry name" value="2-HYDROXYACID DEHYDROGENASE HOMOLOG 1-RELATED"/>
    <property type="match status" value="1"/>
</dbReference>
<proteinExistence type="inferred from homology"/>
<dbReference type="InterPro" id="IPR058205">
    <property type="entry name" value="D-LDH-like"/>
</dbReference>
<protein>
    <submittedName>
        <fullName evidence="7">D-lactate dehydrogenase</fullName>
    </submittedName>
</protein>
<evidence type="ECO:0000256" key="2">
    <source>
        <dbReference type="ARBA" id="ARBA00023002"/>
    </source>
</evidence>
<feature type="domain" description="D-isomer specific 2-hydroxyacid dehydrogenase NAD-binding" evidence="6">
    <location>
        <begin position="111"/>
        <end position="297"/>
    </location>
</feature>
<keyword evidence="3" id="KW-0520">NAD</keyword>
<dbReference type="InterPro" id="IPR036291">
    <property type="entry name" value="NAD(P)-bd_dom_sf"/>
</dbReference>
<dbReference type="InterPro" id="IPR029752">
    <property type="entry name" value="D-isomer_DH_CS1"/>
</dbReference>
<dbReference type="PROSITE" id="PS00065">
    <property type="entry name" value="D_2_HYDROXYACID_DH_1"/>
    <property type="match status" value="1"/>
</dbReference>
<feature type="domain" description="D-isomer specific 2-hydroxyacid dehydrogenase catalytic" evidence="5">
    <location>
        <begin position="7"/>
        <end position="329"/>
    </location>
</feature>
<evidence type="ECO:0000256" key="1">
    <source>
        <dbReference type="ARBA" id="ARBA00005854"/>
    </source>
</evidence>
<dbReference type="Pfam" id="PF00389">
    <property type="entry name" value="2-Hacid_dh"/>
    <property type="match status" value="1"/>
</dbReference>